<feature type="signal peptide" evidence="1">
    <location>
        <begin position="1"/>
        <end position="28"/>
    </location>
</feature>
<dbReference type="Proteomes" id="UP000199072">
    <property type="component" value="Unassembled WGS sequence"/>
</dbReference>
<dbReference type="EMBL" id="FNAI01000012">
    <property type="protein sequence ID" value="SDF08696.1"/>
    <property type="molecule type" value="Genomic_DNA"/>
</dbReference>
<evidence type="ECO:0000313" key="4">
    <source>
        <dbReference type="Proteomes" id="UP000199072"/>
    </source>
</evidence>
<dbReference type="OrthoDB" id="9798407at2"/>
<dbReference type="Gene3D" id="3.20.20.150">
    <property type="entry name" value="Divalent-metal-dependent TIM barrel enzymes"/>
    <property type="match status" value="1"/>
</dbReference>
<dbReference type="Pfam" id="PF01261">
    <property type="entry name" value="AP_endonuc_2"/>
    <property type="match status" value="1"/>
</dbReference>
<dbReference type="InterPro" id="IPR036237">
    <property type="entry name" value="Xyl_isomerase-like_sf"/>
</dbReference>
<dbReference type="InterPro" id="IPR050312">
    <property type="entry name" value="IolE/XylAMocC-like"/>
</dbReference>
<proteinExistence type="predicted"/>
<dbReference type="PANTHER" id="PTHR12110:SF41">
    <property type="entry name" value="INOSOSE DEHYDRATASE"/>
    <property type="match status" value="1"/>
</dbReference>
<name>A0A1G7I837_9SPHI</name>
<evidence type="ECO:0000256" key="1">
    <source>
        <dbReference type="SAM" id="SignalP"/>
    </source>
</evidence>
<dbReference type="InterPro" id="IPR006311">
    <property type="entry name" value="TAT_signal"/>
</dbReference>
<dbReference type="AlphaFoldDB" id="A0A1G7I837"/>
<dbReference type="SUPFAM" id="SSF51658">
    <property type="entry name" value="Xylose isomerase-like"/>
    <property type="match status" value="1"/>
</dbReference>
<evidence type="ECO:0000259" key="2">
    <source>
        <dbReference type="Pfam" id="PF01261"/>
    </source>
</evidence>
<dbReference type="PANTHER" id="PTHR12110">
    <property type="entry name" value="HYDROXYPYRUVATE ISOMERASE"/>
    <property type="match status" value="1"/>
</dbReference>
<reference evidence="3 4" key="1">
    <citation type="submission" date="2016-10" db="EMBL/GenBank/DDBJ databases">
        <authorList>
            <person name="de Groot N.N."/>
        </authorList>
    </citation>
    <scope>NUCLEOTIDE SEQUENCE [LARGE SCALE GENOMIC DNA]</scope>
    <source>
        <strain evidence="3 4">47C3B</strain>
    </source>
</reference>
<dbReference type="InterPro" id="IPR013022">
    <property type="entry name" value="Xyl_isomerase-like_TIM-brl"/>
</dbReference>
<dbReference type="NCBIfam" id="TIGR01409">
    <property type="entry name" value="TAT_signal_seq"/>
    <property type="match status" value="1"/>
</dbReference>
<sequence length="304" mass="34213">MQTTRRSFLKTGALAVAGAALLPDSLLAGTGRLQRVGVQLYSVRDAMKADAKGTLTKIADAGYFHVEHANYIDRKFYGYTAKEFKKILTDLSLKMPSGHTVMTAQHWDDAKKDFTDAWKYTIEDAAIIGQRYVISPWLDEKVRTDTEALKRFMEQFNKCGELCKKSAMKFGYHNHNFEISTKVGDITLYDFIIQNTDAELVTQQMDIGNMFSTGGKALDFINKYPGRFESMHVKDEIKLPVAKDGDDTESCILGKGLLPVKDILKAASKKGGTSLFIVEQESYQEQDPIDCVKIDLQIMKKWGY</sequence>
<dbReference type="InterPro" id="IPR019546">
    <property type="entry name" value="TAT_signal_bac_arc"/>
</dbReference>
<gene>
    <name evidence="3" type="ORF">SAMN05216464_112180</name>
</gene>
<keyword evidence="4" id="KW-1185">Reference proteome</keyword>
<dbReference type="PROSITE" id="PS51318">
    <property type="entry name" value="TAT"/>
    <property type="match status" value="1"/>
</dbReference>
<feature type="domain" description="Xylose isomerase-like TIM barrel" evidence="2">
    <location>
        <begin position="56"/>
        <end position="300"/>
    </location>
</feature>
<feature type="chain" id="PRO_5011672380" evidence="1">
    <location>
        <begin position="29"/>
        <end position="304"/>
    </location>
</feature>
<protein>
    <submittedName>
        <fullName evidence="3">Tat (Twin-arginine translocation) pathway signal sequence</fullName>
    </submittedName>
</protein>
<dbReference type="RefSeq" id="WP_091153017.1">
    <property type="nucleotide sequence ID" value="NZ_FNAI01000012.1"/>
</dbReference>
<accession>A0A1G7I837</accession>
<dbReference type="STRING" id="1391627.SAMN05216464_112180"/>
<evidence type="ECO:0000313" key="3">
    <source>
        <dbReference type="EMBL" id="SDF08696.1"/>
    </source>
</evidence>
<organism evidence="3 4">
    <name type="scientific">Mucilaginibacter pineti</name>
    <dbReference type="NCBI Taxonomy" id="1391627"/>
    <lineage>
        <taxon>Bacteria</taxon>
        <taxon>Pseudomonadati</taxon>
        <taxon>Bacteroidota</taxon>
        <taxon>Sphingobacteriia</taxon>
        <taxon>Sphingobacteriales</taxon>
        <taxon>Sphingobacteriaceae</taxon>
        <taxon>Mucilaginibacter</taxon>
    </lineage>
</organism>
<keyword evidence="1" id="KW-0732">Signal</keyword>